<protein>
    <submittedName>
        <fullName evidence="1">Uncharacterized protein</fullName>
    </submittedName>
</protein>
<dbReference type="Proteomes" id="UP000664417">
    <property type="component" value="Unassembled WGS sequence"/>
</dbReference>
<evidence type="ECO:0000313" key="2">
    <source>
        <dbReference type="Proteomes" id="UP000664417"/>
    </source>
</evidence>
<proteinExistence type="predicted"/>
<accession>A0A8J7QC86</accession>
<organism evidence="1 2">
    <name type="scientific">Acanthopleuribacter pedis</name>
    <dbReference type="NCBI Taxonomy" id="442870"/>
    <lineage>
        <taxon>Bacteria</taxon>
        <taxon>Pseudomonadati</taxon>
        <taxon>Acidobacteriota</taxon>
        <taxon>Holophagae</taxon>
        <taxon>Acanthopleuribacterales</taxon>
        <taxon>Acanthopleuribacteraceae</taxon>
        <taxon>Acanthopleuribacter</taxon>
    </lineage>
</organism>
<dbReference type="RefSeq" id="WP_207861433.1">
    <property type="nucleotide sequence ID" value="NZ_JAFREP010000024.1"/>
</dbReference>
<sequence>MAIIKQYVNLPSGVTNIHGTTRTLKLRPNNIPNVGNGDRVEWWVEPGWATNTDEIYLSLTQRARMRNAETVIAASGSFENEVILPHVGGDRWVVKAAKKGDRPNSVSTDIFETWRKVYYTVFYVGNNSLNFFNALENDFKDAFKPGYIELQNTTKTASLTVVARVDGTIVRHPSVSFPFMGGPPNGVINLRPTGTGTLTNKPYNVALLVAPDIFSTSPQPRTELGTRAVIGSTVYHHLLYTEVGNPTAWITQGQIRWPGQPWTNVIPRFTLPTNTNHNAVVRWDLNAVPGLTNHLATAANTFDMRYTVVREHLIMGYSIGNFCLVRTRDGLTEVLQTFTHEVGHGVQQAVQKESRWDTNGASLSDEHNPRWHTDVYGGRGPHCWKNAVLGPGPPGLTSGQAYRYGGAGQLCTMFYRGDANVEPKGKFCVSHCEPRLKRVKLDTPAMNAKIWNYFG</sequence>
<gene>
    <name evidence="1" type="ORF">J3U88_23455</name>
</gene>
<name>A0A8J7QC86_9BACT</name>
<dbReference type="AlphaFoldDB" id="A0A8J7QC86"/>
<reference evidence="1" key="1">
    <citation type="submission" date="2021-03" db="EMBL/GenBank/DDBJ databases">
        <authorList>
            <person name="Wang G."/>
        </authorList>
    </citation>
    <scope>NUCLEOTIDE SEQUENCE</scope>
    <source>
        <strain evidence="1">KCTC 12899</strain>
    </source>
</reference>
<evidence type="ECO:0000313" key="1">
    <source>
        <dbReference type="EMBL" id="MBO1321459.1"/>
    </source>
</evidence>
<dbReference type="EMBL" id="JAFREP010000024">
    <property type="protein sequence ID" value="MBO1321459.1"/>
    <property type="molecule type" value="Genomic_DNA"/>
</dbReference>
<keyword evidence="2" id="KW-1185">Reference proteome</keyword>
<comment type="caution">
    <text evidence="1">The sequence shown here is derived from an EMBL/GenBank/DDBJ whole genome shotgun (WGS) entry which is preliminary data.</text>
</comment>